<dbReference type="Pfam" id="PF11798">
    <property type="entry name" value="IMS_HHH"/>
    <property type="match status" value="1"/>
</dbReference>
<keyword evidence="6" id="KW-1185">Reference proteome</keyword>
<comment type="caution">
    <text evidence="5">The sequence shown here is derived from an EMBL/GenBank/DDBJ whole genome shotgun (WGS) entry which is preliminary data.</text>
</comment>
<comment type="similarity">
    <text evidence="1">Belongs to the DNA polymerase type-Y family.</text>
</comment>
<evidence type="ECO:0000313" key="5">
    <source>
        <dbReference type="EMBL" id="MFF8279985.1"/>
    </source>
</evidence>
<reference evidence="5 6" key="1">
    <citation type="submission" date="2024-10" db="EMBL/GenBank/DDBJ databases">
        <title>The Natural Products Discovery Center: Release of the First 8490 Sequenced Strains for Exploring Actinobacteria Biosynthetic Diversity.</title>
        <authorList>
            <person name="Kalkreuter E."/>
            <person name="Kautsar S.A."/>
            <person name="Yang D."/>
            <person name="Bader C.D."/>
            <person name="Teijaro C.N."/>
            <person name="Fluegel L."/>
            <person name="Davis C.M."/>
            <person name="Simpson J.R."/>
            <person name="Lauterbach L."/>
            <person name="Steele A.D."/>
            <person name="Gui C."/>
            <person name="Meng S."/>
            <person name="Li G."/>
            <person name="Viehrig K."/>
            <person name="Ye F."/>
            <person name="Su P."/>
            <person name="Kiefer A.F."/>
            <person name="Nichols A."/>
            <person name="Cepeda A.J."/>
            <person name="Yan W."/>
            <person name="Fan B."/>
            <person name="Jiang Y."/>
            <person name="Adhikari A."/>
            <person name="Zheng C.-J."/>
            <person name="Schuster L."/>
            <person name="Cowan T.M."/>
            <person name="Smanski M.J."/>
            <person name="Chevrette M.G."/>
            <person name="De Carvalho L.P.S."/>
            <person name="Shen B."/>
        </authorList>
    </citation>
    <scope>NUCLEOTIDE SEQUENCE [LARGE SCALE GENOMIC DNA]</scope>
    <source>
        <strain evidence="5 6">NPDC015755</strain>
    </source>
</reference>
<evidence type="ECO:0000259" key="4">
    <source>
        <dbReference type="PROSITE" id="PS50173"/>
    </source>
</evidence>
<feature type="domain" description="UmuC" evidence="4">
    <location>
        <begin position="24"/>
        <end position="127"/>
    </location>
</feature>
<accession>A0ABW6YKA2</accession>
<evidence type="ECO:0000313" key="6">
    <source>
        <dbReference type="Proteomes" id="UP001603013"/>
    </source>
</evidence>
<sequence length="332" mass="35920">MIPAPTHTLWHIRCRPDTSPEDHRHVLDLLAGFTPLVQPLPPLAALAQVKGSLRLFGVDAGELAHRFRVQALVQVGVDTHIGVADTWATAATASARVGPSGVLHLPDHRAVERFLGPLPVQALHGIGPAQAAQLEAYGLHTIGALAAMDETVVCRILGGKAGRTLRNRARGIDPRAVAVHRMPESTSASFAFDRDMYDPVLVRAALLDLAVTLADRIRSREQVARGLTLTVRLAGGATAQRTKRLPALSAHTDDLRTGTLRLLDAMAFQRARIRRLTLIAEDLRPADEGPGTQLSLDQARENRLRLEPVVDRINAKYGRRLAGPAGAYRRAS</sequence>
<keyword evidence="2" id="KW-0227">DNA damage</keyword>
<evidence type="ECO:0000256" key="3">
    <source>
        <dbReference type="ARBA" id="ARBA00025589"/>
    </source>
</evidence>
<dbReference type="InterPro" id="IPR001126">
    <property type="entry name" value="UmuC"/>
</dbReference>
<proteinExistence type="inferred from homology"/>
<dbReference type="PANTHER" id="PTHR35369:SF2">
    <property type="entry name" value="BLR3025 PROTEIN"/>
    <property type="match status" value="1"/>
</dbReference>
<dbReference type="RefSeq" id="WP_391936894.1">
    <property type="nucleotide sequence ID" value="NZ_JBIBSM010000018.1"/>
</dbReference>
<organism evidence="5 6">
    <name type="scientific">Streptomyces lateritius</name>
    <dbReference type="NCBI Taxonomy" id="67313"/>
    <lineage>
        <taxon>Bacteria</taxon>
        <taxon>Bacillati</taxon>
        <taxon>Actinomycetota</taxon>
        <taxon>Actinomycetes</taxon>
        <taxon>Kitasatosporales</taxon>
        <taxon>Streptomycetaceae</taxon>
        <taxon>Streptomyces</taxon>
    </lineage>
</organism>
<dbReference type="SUPFAM" id="SSF100879">
    <property type="entry name" value="Lesion bypass DNA polymerase (Y-family), little finger domain"/>
    <property type="match status" value="1"/>
</dbReference>
<dbReference type="Gene3D" id="1.10.150.20">
    <property type="entry name" value="5' to 3' exonuclease, C-terminal subdomain"/>
    <property type="match status" value="1"/>
</dbReference>
<dbReference type="PANTHER" id="PTHR35369">
    <property type="entry name" value="BLR3025 PROTEIN-RELATED"/>
    <property type="match status" value="1"/>
</dbReference>
<name>A0ABW6YKA2_9ACTN</name>
<dbReference type="PROSITE" id="PS50173">
    <property type="entry name" value="UMUC"/>
    <property type="match status" value="1"/>
</dbReference>
<dbReference type="Pfam" id="PF11799">
    <property type="entry name" value="IMS_C"/>
    <property type="match status" value="1"/>
</dbReference>
<evidence type="ECO:0000256" key="2">
    <source>
        <dbReference type="ARBA" id="ARBA00022763"/>
    </source>
</evidence>
<protein>
    <recommendedName>
        <fullName evidence="4">UmuC domain-containing protein</fullName>
    </recommendedName>
</protein>
<dbReference type="SUPFAM" id="SSF56672">
    <property type="entry name" value="DNA/RNA polymerases"/>
    <property type="match status" value="1"/>
</dbReference>
<evidence type="ECO:0000256" key="1">
    <source>
        <dbReference type="ARBA" id="ARBA00010945"/>
    </source>
</evidence>
<dbReference type="Gene3D" id="3.30.70.270">
    <property type="match status" value="1"/>
</dbReference>
<dbReference type="InterPro" id="IPR043502">
    <property type="entry name" value="DNA/RNA_pol_sf"/>
</dbReference>
<dbReference type="InterPro" id="IPR017961">
    <property type="entry name" value="DNA_pol_Y-fam_little_finger"/>
</dbReference>
<dbReference type="InterPro" id="IPR050356">
    <property type="entry name" value="SulA_CellDiv_inhibitor"/>
</dbReference>
<dbReference type="InterPro" id="IPR024728">
    <property type="entry name" value="PolY_HhH_motif"/>
</dbReference>
<dbReference type="Gene3D" id="3.30.1490.100">
    <property type="entry name" value="DNA polymerase, Y-family, little finger domain"/>
    <property type="match status" value="1"/>
</dbReference>
<dbReference type="EMBL" id="JBIBSM010000018">
    <property type="protein sequence ID" value="MFF8279985.1"/>
    <property type="molecule type" value="Genomic_DNA"/>
</dbReference>
<dbReference type="InterPro" id="IPR043128">
    <property type="entry name" value="Rev_trsase/Diguanyl_cyclase"/>
</dbReference>
<dbReference type="Proteomes" id="UP001603013">
    <property type="component" value="Unassembled WGS sequence"/>
</dbReference>
<gene>
    <name evidence="5" type="ORF">ACF05T_28450</name>
</gene>
<dbReference type="InterPro" id="IPR036775">
    <property type="entry name" value="DNA_pol_Y-fam_lit_finger_sf"/>
</dbReference>
<comment type="function">
    <text evidence="3">Poorly processive, error-prone DNA polymerase involved in untargeted mutagenesis. Copies undamaged DNA at stalled replication forks, which arise in vivo from mismatched or misaligned primer ends. These misaligned primers can be extended by PolIV. Exhibits no 3'-5' exonuclease (proofreading) activity. May be involved in translesional synthesis, in conjunction with the beta clamp from PolIII.</text>
</comment>